<dbReference type="Pfam" id="PF02656">
    <property type="entry name" value="DUF202"/>
    <property type="match status" value="1"/>
</dbReference>
<evidence type="ECO:0000256" key="5">
    <source>
        <dbReference type="ARBA" id="ARBA00023136"/>
    </source>
</evidence>
<dbReference type="Proteomes" id="UP000294555">
    <property type="component" value="Unassembled WGS sequence"/>
</dbReference>
<comment type="caution">
    <text evidence="8">The sequence shown here is derived from an EMBL/GenBank/DDBJ whole genome shotgun (WGS) entry which is preliminary data.</text>
</comment>
<dbReference type="OrthoDB" id="582337at2"/>
<keyword evidence="2" id="KW-1003">Cell membrane</keyword>
<accession>A0A4R1NI74</accession>
<evidence type="ECO:0000313" key="8">
    <source>
        <dbReference type="EMBL" id="TCL07464.1"/>
    </source>
</evidence>
<keyword evidence="3 6" id="KW-0812">Transmembrane</keyword>
<dbReference type="AlphaFoldDB" id="A0A4R1NI74"/>
<evidence type="ECO:0000256" key="6">
    <source>
        <dbReference type="SAM" id="Phobius"/>
    </source>
</evidence>
<feature type="transmembrane region" description="Helical" evidence="6">
    <location>
        <begin position="27"/>
        <end position="44"/>
    </location>
</feature>
<evidence type="ECO:0000256" key="2">
    <source>
        <dbReference type="ARBA" id="ARBA00022475"/>
    </source>
</evidence>
<feature type="transmembrane region" description="Helical" evidence="6">
    <location>
        <begin position="56"/>
        <end position="76"/>
    </location>
</feature>
<evidence type="ECO:0000256" key="3">
    <source>
        <dbReference type="ARBA" id="ARBA00022692"/>
    </source>
</evidence>
<dbReference type="EMBL" id="SJOI01000001">
    <property type="protein sequence ID" value="TCL07464.1"/>
    <property type="molecule type" value="Genomic_DNA"/>
</dbReference>
<comment type="subcellular location">
    <subcellularLocation>
        <location evidence="1">Cell membrane</location>
        <topology evidence="1">Multi-pass membrane protein</topology>
    </subcellularLocation>
</comment>
<evidence type="ECO:0000256" key="1">
    <source>
        <dbReference type="ARBA" id="ARBA00004651"/>
    </source>
</evidence>
<dbReference type="PANTHER" id="PTHR34187">
    <property type="entry name" value="FGR18P"/>
    <property type="match status" value="1"/>
</dbReference>
<dbReference type="InterPro" id="IPR052053">
    <property type="entry name" value="IM_YidH-like"/>
</dbReference>
<evidence type="ECO:0000259" key="7">
    <source>
        <dbReference type="Pfam" id="PF02656"/>
    </source>
</evidence>
<dbReference type="GO" id="GO:0005886">
    <property type="term" value="C:plasma membrane"/>
    <property type="evidence" value="ECO:0007669"/>
    <property type="project" value="UniProtKB-SubCell"/>
</dbReference>
<proteinExistence type="predicted"/>
<feature type="domain" description="DUF202" evidence="7">
    <location>
        <begin position="18"/>
        <end position="84"/>
    </location>
</feature>
<dbReference type="PANTHER" id="PTHR34187:SF2">
    <property type="entry name" value="DUF202 DOMAIN-CONTAINING PROTEIN"/>
    <property type="match status" value="1"/>
</dbReference>
<sequence length="122" mass="13605">MFFKNKGWQQQGKNPDYRFSLANERTFLAWIRTALAFLAGSIALDQLASGFASPLIRSLLAIFLSIGGAVLSLVALRRWEENEKAMRNDGPLPYTRLLPAITLLVVLTAMCFIAFIIIGGWE</sequence>
<name>A0A4R1NI74_9GAMM</name>
<organism evidence="8 9">
    <name type="scientific">Sodalis ligni</name>
    <dbReference type="NCBI Taxonomy" id="2697027"/>
    <lineage>
        <taxon>Bacteria</taxon>
        <taxon>Pseudomonadati</taxon>
        <taxon>Pseudomonadota</taxon>
        <taxon>Gammaproteobacteria</taxon>
        <taxon>Enterobacterales</taxon>
        <taxon>Bruguierivoracaceae</taxon>
        <taxon>Sodalis</taxon>
    </lineage>
</organism>
<gene>
    <name evidence="8" type="ORF">EZJ58_5790</name>
</gene>
<dbReference type="InterPro" id="IPR003807">
    <property type="entry name" value="DUF202"/>
</dbReference>
<protein>
    <submittedName>
        <fullName evidence="8">Putative membrane protein</fullName>
    </submittedName>
</protein>
<evidence type="ECO:0000313" key="9">
    <source>
        <dbReference type="Proteomes" id="UP000294555"/>
    </source>
</evidence>
<keyword evidence="4 6" id="KW-1133">Transmembrane helix</keyword>
<dbReference type="RefSeq" id="WP_132927645.1">
    <property type="nucleotide sequence ID" value="NZ_SJOI01000001.1"/>
</dbReference>
<feature type="transmembrane region" description="Helical" evidence="6">
    <location>
        <begin position="97"/>
        <end position="121"/>
    </location>
</feature>
<keyword evidence="5 6" id="KW-0472">Membrane</keyword>
<evidence type="ECO:0000256" key="4">
    <source>
        <dbReference type="ARBA" id="ARBA00022989"/>
    </source>
</evidence>
<reference evidence="8 9" key="1">
    <citation type="submission" date="2019-02" db="EMBL/GenBank/DDBJ databases">
        <title>Investigation of anaerobic lignin degradation for improved lignocellulosic biofuels.</title>
        <authorList>
            <person name="Deangelis K."/>
        </authorList>
    </citation>
    <scope>NUCLEOTIDE SEQUENCE [LARGE SCALE GENOMIC DNA]</scope>
    <source>
        <strain evidence="8 9">159R</strain>
    </source>
</reference>
<keyword evidence="9" id="KW-1185">Reference proteome</keyword>